<accession>A0A6J6HXC3</accession>
<gene>
    <name evidence="5" type="ORF">UFOPK1908_00587</name>
    <name evidence="6" type="ORF">UFOPK2282_00055</name>
    <name evidence="7" type="ORF">UFOPK3576_01307</name>
</gene>
<dbReference type="InterPro" id="IPR011711">
    <property type="entry name" value="GntR_C"/>
</dbReference>
<dbReference type="PANTHER" id="PTHR43537:SF5">
    <property type="entry name" value="UXU OPERON TRANSCRIPTIONAL REGULATOR"/>
    <property type="match status" value="1"/>
</dbReference>
<dbReference type="InterPro" id="IPR000524">
    <property type="entry name" value="Tscrpt_reg_HTH_GntR"/>
</dbReference>
<evidence type="ECO:0000313" key="6">
    <source>
        <dbReference type="EMBL" id="CAB4653120.1"/>
    </source>
</evidence>
<feature type="domain" description="HTH gntR-type" evidence="4">
    <location>
        <begin position="8"/>
        <end position="75"/>
    </location>
</feature>
<proteinExistence type="predicted"/>
<dbReference type="SUPFAM" id="SSF46785">
    <property type="entry name" value="Winged helix' DNA-binding domain"/>
    <property type="match status" value="1"/>
</dbReference>
<evidence type="ECO:0000256" key="2">
    <source>
        <dbReference type="ARBA" id="ARBA00023125"/>
    </source>
</evidence>
<dbReference type="Pfam" id="PF07729">
    <property type="entry name" value="FCD"/>
    <property type="match status" value="1"/>
</dbReference>
<reference evidence="5" key="1">
    <citation type="submission" date="2020-05" db="EMBL/GenBank/DDBJ databases">
        <authorList>
            <person name="Chiriac C."/>
            <person name="Salcher M."/>
            <person name="Ghai R."/>
            <person name="Kavagutti S V."/>
        </authorList>
    </citation>
    <scope>NUCLEOTIDE SEQUENCE</scope>
</reference>
<dbReference type="CDD" id="cd07377">
    <property type="entry name" value="WHTH_GntR"/>
    <property type="match status" value="1"/>
</dbReference>
<dbReference type="PROSITE" id="PS50949">
    <property type="entry name" value="HTH_GNTR"/>
    <property type="match status" value="1"/>
</dbReference>
<keyword evidence="3" id="KW-0804">Transcription</keyword>
<keyword evidence="1" id="KW-0805">Transcription regulation</keyword>
<dbReference type="Gene3D" id="1.10.10.10">
    <property type="entry name" value="Winged helix-like DNA-binding domain superfamily/Winged helix DNA-binding domain"/>
    <property type="match status" value="1"/>
</dbReference>
<keyword evidence="2" id="KW-0238">DNA-binding</keyword>
<dbReference type="SUPFAM" id="SSF48008">
    <property type="entry name" value="GntR ligand-binding domain-like"/>
    <property type="match status" value="1"/>
</dbReference>
<dbReference type="EMBL" id="CAEZWR010000003">
    <property type="protein sequence ID" value="CAB4653120.1"/>
    <property type="molecule type" value="Genomic_DNA"/>
</dbReference>
<dbReference type="AlphaFoldDB" id="A0A6J6HXC3"/>
<dbReference type="InterPro" id="IPR036388">
    <property type="entry name" value="WH-like_DNA-bd_sf"/>
</dbReference>
<dbReference type="InterPro" id="IPR008920">
    <property type="entry name" value="TF_FadR/GntR_C"/>
</dbReference>
<dbReference type="EMBL" id="CAEZVB010000018">
    <property type="protein sequence ID" value="CAB4618731.1"/>
    <property type="molecule type" value="Genomic_DNA"/>
</dbReference>
<name>A0A6J6HXC3_9ZZZZ</name>
<sequence>MSKRGESKSLSADVYSRIRDEIYNGTLAPGSRLQPSVLGERYSASTTVIREALALLAGERLVQSRTGQGFFIPMINKDELLDLTTVLCHVEGLALRMSMERGGLEWESSLIAAHHRLARTPRRTEKNPDRYSQDWSNAHKEFHATLLGACDVPLLLDMCQQLMLATELYRVWVSPLVTHNKRDYAGEHAALLEAVLAGDAQTAVSLLNEHAHTTANMIVENWPANTEQMIADGMAKYGVE</sequence>
<evidence type="ECO:0000259" key="4">
    <source>
        <dbReference type="PROSITE" id="PS50949"/>
    </source>
</evidence>
<evidence type="ECO:0000313" key="7">
    <source>
        <dbReference type="EMBL" id="CAB4913897.1"/>
    </source>
</evidence>
<dbReference type="GO" id="GO:0003700">
    <property type="term" value="F:DNA-binding transcription factor activity"/>
    <property type="evidence" value="ECO:0007669"/>
    <property type="project" value="InterPro"/>
</dbReference>
<dbReference type="GO" id="GO:0003677">
    <property type="term" value="F:DNA binding"/>
    <property type="evidence" value="ECO:0007669"/>
    <property type="project" value="UniProtKB-KW"/>
</dbReference>
<dbReference type="Gene3D" id="1.20.120.530">
    <property type="entry name" value="GntR ligand-binding domain-like"/>
    <property type="match status" value="1"/>
</dbReference>
<dbReference type="InterPro" id="IPR036390">
    <property type="entry name" value="WH_DNA-bd_sf"/>
</dbReference>
<dbReference type="SMART" id="SM00895">
    <property type="entry name" value="FCD"/>
    <property type="match status" value="1"/>
</dbReference>
<organism evidence="5">
    <name type="scientific">freshwater metagenome</name>
    <dbReference type="NCBI Taxonomy" id="449393"/>
    <lineage>
        <taxon>unclassified sequences</taxon>
        <taxon>metagenomes</taxon>
        <taxon>ecological metagenomes</taxon>
    </lineage>
</organism>
<evidence type="ECO:0000256" key="1">
    <source>
        <dbReference type="ARBA" id="ARBA00023015"/>
    </source>
</evidence>
<dbReference type="Pfam" id="PF00392">
    <property type="entry name" value="GntR"/>
    <property type="match status" value="1"/>
</dbReference>
<dbReference type="PANTHER" id="PTHR43537">
    <property type="entry name" value="TRANSCRIPTIONAL REGULATOR, GNTR FAMILY"/>
    <property type="match status" value="1"/>
</dbReference>
<dbReference type="SMART" id="SM00345">
    <property type="entry name" value="HTH_GNTR"/>
    <property type="match status" value="1"/>
</dbReference>
<evidence type="ECO:0000313" key="5">
    <source>
        <dbReference type="EMBL" id="CAB4618731.1"/>
    </source>
</evidence>
<protein>
    <submittedName>
        <fullName evidence="5">Unannotated protein</fullName>
    </submittedName>
</protein>
<evidence type="ECO:0000256" key="3">
    <source>
        <dbReference type="ARBA" id="ARBA00023163"/>
    </source>
</evidence>
<dbReference type="EMBL" id="CAFBMO010000064">
    <property type="protein sequence ID" value="CAB4913897.1"/>
    <property type="molecule type" value="Genomic_DNA"/>
</dbReference>